<evidence type="ECO:0000313" key="3">
    <source>
        <dbReference type="Proteomes" id="UP000274578"/>
    </source>
</evidence>
<dbReference type="GeneID" id="85011009"/>
<dbReference type="KEGG" id="poc:NCTC13071_00081"/>
<evidence type="ECO:0000256" key="1">
    <source>
        <dbReference type="SAM" id="Phobius"/>
    </source>
</evidence>
<protein>
    <submittedName>
        <fullName evidence="2">Uncharacterized protein</fullName>
    </submittedName>
</protein>
<organism evidence="2 3">
    <name type="scientific">Segatella oris</name>
    <dbReference type="NCBI Taxonomy" id="28135"/>
    <lineage>
        <taxon>Bacteria</taxon>
        <taxon>Pseudomonadati</taxon>
        <taxon>Bacteroidota</taxon>
        <taxon>Bacteroidia</taxon>
        <taxon>Bacteroidales</taxon>
        <taxon>Prevotellaceae</taxon>
        <taxon>Segatella</taxon>
    </lineage>
</organism>
<keyword evidence="1" id="KW-1133">Transmembrane helix</keyword>
<accession>A0A448L273</accession>
<dbReference type="EMBL" id="LR134384">
    <property type="protein sequence ID" value="VEH14114.1"/>
    <property type="molecule type" value="Genomic_DNA"/>
</dbReference>
<gene>
    <name evidence="2" type="ORF">NCTC13071_00081</name>
</gene>
<dbReference type="AlphaFoldDB" id="A0A448L273"/>
<evidence type="ECO:0000313" key="2">
    <source>
        <dbReference type="EMBL" id="VEH14114.1"/>
    </source>
</evidence>
<feature type="transmembrane region" description="Helical" evidence="1">
    <location>
        <begin position="118"/>
        <end position="140"/>
    </location>
</feature>
<proteinExistence type="predicted"/>
<dbReference type="Proteomes" id="UP000274578">
    <property type="component" value="Chromosome 1"/>
</dbReference>
<reference evidence="2 3" key="1">
    <citation type="submission" date="2018-12" db="EMBL/GenBank/DDBJ databases">
        <authorList>
            <consortium name="Pathogen Informatics"/>
        </authorList>
    </citation>
    <scope>NUCLEOTIDE SEQUENCE [LARGE SCALE GENOMIC DNA]</scope>
    <source>
        <strain evidence="2 3">NCTC13071</strain>
    </source>
</reference>
<dbReference type="RefSeq" id="WP_018921082.1">
    <property type="nucleotide sequence ID" value="NZ_LR134384.1"/>
</dbReference>
<keyword evidence="1" id="KW-0812">Transmembrane</keyword>
<sequence>MVDNTFVLFEEIKKQLENIGKELQEIKQKSSAPSIQTSGLDEIQVQELLKVYEKQTKDLLNKFGVQVRIKEEEGKNIHQLIACNIKLVEEIKSYQGKQTSTTQEVIHKHSFDIKSSKVSSGMILLGLISSLSLLANFMLWSSKRQYEDDALKFRVIRVWKGCNSKEILWLNEVFDIHRNETAIKNIKKEIDGYDLRLKHKVDSLMQTKLHE</sequence>
<keyword evidence="1" id="KW-0472">Membrane</keyword>
<name>A0A448L273_9BACT</name>